<evidence type="ECO:0000256" key="4">
    <source>
        <dbReference type="ARBA" id="ARBA00023128"/>
    </source>
</evidence>
<reference evidence="5 6" key="1">
    <citation type="submission" date="2021-06" db="EMBL/GenBank/DDBJ databases">
        <title>A haploid diamondback moth (Plutella xylostella L.) genome assembly resolves 31 chromosomes and identifies a diamide resistance mutation.</title>
        <authorList>
            <person name="Ward C.M."/>
            <person name="Perry K.D."/>
            <person name="Baker G."/>
            <person name="Powis K."/>
            <person name="Heckel D.G."/>
            <person name="Baxter S.W."/>
        </authorList>
    </citation>
    <scope>NUCLEOTIDE SEQUENCE [LARGE SCALE GENOMIC DNA]</scope>
    <source>
        <strain evidence="5 6">LV</strain>
        <tissue evidence="5">Single pupa</tissue>
    </source>
</reference>
<organism evidence="5 6">
    <name type="scientific">Plutella xylostella</name>
    <name type="common">Diamondback moth</name>
    <name type="synonym">Plutella maculipennis</name>
    <dbReference type="NCBI Taxonomy" id="51655"/>
    <lineage>
        <taxon>Eukaryota</taxon>
        <taxon>Metazoa</taxon>
        <taxon>Ecdysozoa</taxon>
        <taxon>Arthropoda</taxon>
        <taxon>Hexapoda</taxon>
        <taxon>Insecta</taxon>
        <taxon>Pterygota</taxon>
        <taxon>Neoptera</taxon>
        <taxon>Endopterygota</taxon>
        <taxon>Lepidoptera</taxon>
        <taxon>Glossata</taxon>
        <taxon>Ditrysia</taxon>
        <taxon>Yponomeutoidea</taxon>
        <taxon>Plutellidae</taxon>
        <taxon>Plutella</taxon>
    </lineage>
</organism>
<evidence type="ECO:0000256" key="3">
    <source>
        <dbReference type="ARBA" id="ARBA00022946"/>
    </source>
</evidence>
<dbReference type="InterPro" id="IPR010591">
    <property type="entry name" value="ATP11"/>
</dbReference>
<comment type="similarity">
    <text evidence="2">Belongs to the ATP11 family.</text>
</comment>
<comment type="subcellular location">
    <subcellularLocation>
        <location evidence="1">Mitochondrion</location>
    </subcellularLocation>
</comment>
<evidence type="ECO:0000313" key="5">
    <source>
        <dbReference type="EMBL" id="KAG7310185.1"/>
    </source>
</evidence>
<evidence type="ECO:0008006" key="7">
    <source>
        <dbReference type="Google" id="ProtNLM"/>
    </source>
</evidence>
<dbReference type="Proteomes" id="UP000823941">
    <property type="component" value="Chromosome 6"/>
</dbReference>
<evidence type="ECO:0000256" key="1">
    <source>
        <dbReference type="ARBA" id="ARBA00004173"/>
    </source>
</evidence>
<protein>
    <recommendedName>
        <fullName evidence="7">ATP synthase mitochondrial F1 complex assembly factor 1</fullName>
    </recommendedName>
</protein>
<sequence>MAVCLRQIRGFLLQKNTARSIMTSSSKSQKALEKLQKNPYFDKYAERIAVLQKTSPEEFLRRVEEQEKKKEELAKKKFAPVDTRKFSSVLNPKGELKGEVGSDDEKKLEDIFKLELVKDKDAEEIRTIWEEYHKDKEMISASIPTPLYLTLLERTKEFPTFLFPLPRDQGYEFILCQCSGHTLHFTPLLAYQVHKENAPECLTVVHYTELKDRGLVLMRGEYDKNVLNGREAQCLVNEFQLYYNGKDEEKNKLLESFTKSPDSFKHMDLIKQLENIKLT</sequence>
<dbReference type="Pfam" id="PF06644">
    <property type="entry name" value="ATP11"/>
    <property type="match status" value="1"/>
</dbReference>
<evidence type="ECO:0000256" key="2">
    <source>
        <dbReference type="ARBA" id="ARBA00009116"/>
    </source>
</evidence>
<keyword evidence="3" id="KW-0809">Transit peptide</keyword>
<comment type="caution">
    <text evidence="5">The sequence shown here is derived from an EMBL/GenBank/DDBJ whole genome shotgun (WGS) entry which is preliminary data.</text>
</comment>
<dbReference type="PANTHER" id="PTHR13126:SF0">
    <property type="entry name" value="ATP SYNTHASE MITOCHONDRIAL F1 COMPLEX ASSEMBLY FACTOR 1"/>
    <property type="match status" value="1"/>
</dbReference>
<dbReference type="PANTHER" id="PTHR13126">
    <property type="entry name" value="CHAPERONE ATP11"/>
    <property type="match status" value="1"/>
</dbReference>
<accession>A0ABQ7QYT5</accession>
<keyword evidence="6" id="KW-1185">Reference proteome</keyword>
<proteinExistence type="inferred from homology"/>
<dbReference type="EMBL" id="JAHIBW010000006">
    <property type="protein sequence ID" value="KAG7310185.1"/>
    <property type="molecule type" value="Genomic_DNA"/>
</dbReference>
<evidence type="ECO:0000313" key="6">
    <source>
        <dbReference type="Proteomes" id="UP000823941"/>
    </source>
</evidence>
<name>A0ABQ7QYT5_PLUXY</name>
<keyword evidence="4" id="KW-0496">Mitochondrion</keyword>
<gene>
    <name evidence="5" type="ORF">JYU34_004737</name>
</gene>